<dbReference type="AlphaFoldDB" id="A0AAW0RSN3"/>
<gene>
    <name evidence="2" type="primary">HAC1_1</name>
    <name evidence="2" type="ORF">G3M48_005356</name>
</gene>
<feature type="compositionally biased region" description="Basic and acidic residues" evidence="1">
    <location>
        <begin position="54"/>
        <end position="66"/>
    </location>
</feature>
<evidence type="ECO:0000256" key="1">
    <source>
        <dbReference type="SAM" id="MobiDB-lite"/>
    </source>
</evidence>
<evidence type="ECO:0000313" key="3">
    <source>
        <dbReference type="Proteomes" id="UP001397290"/>
    </source>
</evidence>
<name>A0AAW0RSN3_9HYPO</name>
<reference evidence="2 3" key="1">
    <citation type="submission" date="2020-02" db="EMBL/GenBank/DDBJ databases">
        <title>Comparative genomics of the hypocrealean fungal genus Beauvera.</title>
        <authorList>
            <person name="Showalter D.N."/>
            <person name="Bushley K.E."/>
            <person name="Rehner S.A."/>
        </authorList>
    </citation>
    <scope>NUCLEOTIDE SEQUENCE [LARGE SCALE GENOMIC DNA]</scope>
    <source>
        <strain evidence="2 3">ARSEF4384</strain>
    </source>
</reference>
<comment type="caution">
    <text evidence="2">The sequence shown here is derived from an EMBL/GenBank/DDBJ whole genome shotgun (WGS) entry which is preliminary data.</text>
</comment>
<feature type="region of interest" description="Disordered" evidence="1">
    <location>
        <begin position="1"/>
        <end position="73"/>
    </location>
</feature>
<feature type="compositionally biased region" description="Polar residues" evidence="1">
    <location>
        <begin position="36"/>
        <end position="46"/>
    </location>
</feature>
<protein>
    <submittedName>
        <fullName evidence="2">Transcription factor that binds to CRE motif</fullName>
    </submittedName>
</protein>
<proteinExistence type="predicted"/>
<evidence type="ECO:0000313" key="2">
    <source>
        <dbReference type="EMBL" id="KAK8144781.1"/>
    </source>
</evidence>
<sequence>MPELYSGDESDRQRLASEDGLTFVEANKPVRKPKSRAQSLQESKSILSPRKHARTEAEKETRRSESVSRNWRPAKASRECKRLDFQAPEMRNKELEITLRNAQEANLVLVEELDRFLRNFGVVFHESSLLEPPNDDQTALCPELFSFHGDSQPV</sequence>
<organism evidence="2 3">
    <name type="scientific">Beauveria asiatica</name>
    <dbReference type="NCBI Taxonomy" id="1069075"/>
    <lineage>
        <taxon>Eukaryota</taxon>
        <taxon>Fungi</taxon>
        <taxon>Dikarya</taxon>
        <taxon>Ascomycota</taxon>
        <taxon>Pezizomycotina</taxon>
        <taxon>Sordariomycetes</taxon>
        <taxon>Hypocreomycetidae</taxon>
        <taxon>Hypocreales</taxon>
        <taxon>Cordycipitaceae</taxon>
        <taxon>Beauveria</taxon>
    </lineage>
</organism>
<dbReference type="Proteomes" id="UP001397290">
    <property type="component" value="Unassembled WGS sequence"/>
</dbReference>
<keyword evidence="3" id="KW-1185">Reference proteome</keyword>
<accession>A0AAW0RSN3</accession>
<dbReference type="EMBL" id="JAAHCF010000354">
    <property type="protein sequence ID" value="KAK8144781.1"/>
    <property type="molecule type" value="Genomic_DNA"/>
</dbReference>